<evidence type="ECO:0000256" key="1">
    <source>
        <dbReference type="ARBA" id="ARBA00005695"/>
    </source>
</evidence>
<dbReference type="GO" id="GO:0043190">
    <property type="term" value="C:ATP-binding cassette (ABC) transporter complex"/>
    <property type="evidence" value="ECO:0007669"/>
    <property type="project" value="InterPro"/>
</dbReference>
<keyword evidence="2" id="KW-0813">Transport</keyword>
<dbReference type="CDD" id="cd08518">
    <property type="entry name" value="PBP2_NikA_DppA_OppA_like_19"/>
    <property type="match status" value="1"/>
</dbReference>
<dbReference type="PROSITE" id="PS51257">
    <property type="entry name" value="PROKAR_LIPOPROTEIN"/>
    <property type="match status" value="1"/>
</dbReference>
<dbReference type="Gene3D" id="3.40.190.10">
    <property type="entry name" value="Periplasmic binding protein-like II"/>
    <property type="match status" value="1"/>
</dbReference>
<dbReference type="AlphaFoldDB" id="A0A1G6ZU69"/>
<dbReference type="PANTHER" id="PTHR30290:SF9">
    <property type="entry name" value="OLIGOPEPTIDE-BINDING PROTEIN APPA"/>
    <property type="match status" value="1"/>
</dbReference>
<dbReference type="GO" id="GO:0015833">
    <property type="term" value="P:peptide transport"/>
    <property type="evidence" value="ECO:0007669"/>
    <property type="project" value="TreeGrafter"/>
</dbReference>
<evidence type="ECO:0000313" key="7">
    <source>
        <dbReference type="Proteomes" id="UP000198823"/>
    </source>
</evidence>
<dbReference type="OrthoDB" id="9796817at2"/>
<evidence type="ECO:0000259" key="5">
    <source>
        <dbReference type="Pfam" id="PF00496"/>
    </source>
</evidence>
<evidence type="ECO:0000313" key="6">
    <source>
        <dbReference type="EMBL" id="SDE06354.1"/>
    </source>
</evidence>
<sequence>MRNPLKKPLIGFAAFFLAALAGACSAQPADQAADETKQLVYGMEAEIDRVNPVLDESQEIDALLFRGLTKPDEQNKVTPDLAESWTISEDLLTYTFKLREDAVWQDGEPVKADDVVFTLQKILDPKTNTPITGEFQEIADVRTTGDDEVEITLHRPYPPLLDKLKVGIVPKHLLEDENLAESEFNRNPVGNGPFRLKEWKGDGTIVLERNHDYYGNKPKLDEVVFKPVPDANTRLVQLKAGEIDLASLTPSQMEAVKGSDPIKVHEIGTADYRAVMYNFDLEIFHDPKVRQAISLAVDREAMVEGILDGKGEAAYGPLQKSWAAHPDAGQTEGPDRERSAQLLAEAGWNKNSEGILEKDGKLLSFELVAPAQDTVRVALANVVSQQLKPLGIQAKPKPVDQNAVKYDGEEALLIGWGSEFDPDDHTYRLFHSSEIGGGRYNFGKYRNEEVDRLLTEARTATDPEERKAAYGRFQEALAEDPPYTFLVYLDALYGVNEQVTGISDRTLGHHGFGILWNIEEWDKQTD</sequence>
<dbReference type="RefSeq" id="WP_092094685.1">
    <property type="nucleotide sequence ID" value="NZ_FNAR01000003.1"/>
</dbReference>
<dbReference type="STRING" id="426756.SAMN04488126_10373"/>
<dbReference type="PANTHER" id="PTHR30290">
    <property type="entry name" value="PERIPLASMIC BINDING COMPONENT OF ABC TRANSPORTER"/>
    <property type="match status" value="1"/>
</dbReference>
<dbReference type="InterPro" id="IPR030678">
    <property type="entry name" value="Peptide/Ni-bd"/>
</dbReference>
<gene>
    <name evidence="6" type="ORF">SAMN04488126_10373</name>
</gene>
<dbReference type="InterPro" id="IPR039424">
    <property type="entry name" value="SBP_5"/>
</dbReference>
<evidence type="ECO:0000256" key="3">
    <source>
        <dbReference type="ARBA" id="ARBA00022729"/>
    </source>
</evidence>
<evidence type="ECO:0000256" key="2">
    <source>
        <dbReference type="ARBA" id="ARBA00022448"/>
    </source>
</evidence>
<dbReference type="Gene3D" id="3.90.76.10">
    <property type="entry name" value="Dipeptide-binding Protein, Domain 1"/>
    <property type="match status" value="1"/>
</dbReference>
<dbReference type="Gene3D" id="3.10.105.10">
    <property type="entry name" value="Dipeptide-binding Protein, Domain 3"/>
    <property type="match status" value="1"/>
</dbReference>
<dbReference type="Proteomes" id="UP000198823">
    <property type="component" value="Unassembled WGS sequence"/>
</dbReference>
<keyword evidence="3 4" id="KW-0732">Signal</keyword>
<protein>
    <submittedName>
        <fullName evidence="6">Peptide/nickel transport system substrate-binding protein</fullName>
    </submittedName>
</protein>
<dbReference type="Pfam" id="PF00496">
    <property type="entry name" value="SBP_bac_5"/>
    <property type="match status" value="1"/>
</dbReference>
<accession>A0A1G6ZU69</accession>
<dbReference type="SUPFAM" id="SSF53850">
    <property type="entry name" value="Periplasmic binding protein-like II"/>
    <property type="match status" value="1"/>
</dbReference>
<evidence type="ECO:0000256" key="4">
    <source>
        <dbReference type="SAM" id="SignalP"/>
    </source>
</evidence>
<comment type="similarity">
    <text evidence="1">Belongs to the bacterial solute-binding protein 5 family.</text>
</comment>
<dbReference type="EMBL" id="FNAR01000003">
    <property type="protein sequence ID" value="SDE06354.1"/>
    <property type="molecule type" value="Genomic_DNA"/>
</dbReference>
<reference evidence="6 7" key="1">
    <citation type="submission" date="2016-10" db="EMBL/GenBank/DDBJ databases">
        <authorList>
            <person name="de Groot N.N."/>
        </authorList>
    </citation>
    <scope>NUCLEOTIDE SEQUENCE [LARGE SCALE GENOMIC DNA]</scope>
    <source>
        <strain evidence="6 7">CGMCC 1.6762</strain>
    </source>
</reference>
<feature type="domain" description="Solute-binding protein family 5" evidence="5">
    <location>
        <begin position="76"/>
        <end position="434"/>
    </location>
</feature>
<feature type="chain" id="PRO_5039091532" evidence="4">
    <location>
        <begin position="27"/>
        <end position="526"/>
    </location>
</feature>
<dbReference type="InterPro" id="IPR000914">
    <property type="entry name" value="SBP_5_dom"/>
</dbReference>
<proteinExistence type="inferred from homology"/>
<name>A0A1G6ZU69_9BACL</name>
<dbReference type="GO" id="GO:0042597">
    <property type="term" value="C:periplasmic space"/>
    <property type="evidence" value="ECO:0007669"/>
    <property type="project" value="UniProtKB-ARBA"/>
</dbReference>
<dbReference type="PIRSF" id="PIRSF002741">
    <property type="entry name" value="MppA"/>
    <property type="match status" value="1"/>
</dbReference>
<feature type="signal peptide" evidence="4">
    <location>
        <begin position="1"/>
        <end position="26"/>
    </location>
</feature>
<organism evidence="6 7">
    <name type="scientific">Bhargavaea beijingensis</name>
    <dbReference type="NCBI Taxonomy" id="426756"/>
    <lineage>
        <taxon>Bacteria</taxon>
        <taxon>Bacillati</taxon>
        <taxon>Bacillota</taxon>
        <taxon>Bacilli</taxon>
        <taxon>Bacillales</taxon>
        <taxon>Caryophanaceae</taxon>
        <taxon>Bhargavaea</taxon>
    </lineage>
</organism>
<dbReference type="GO" id="GO:1904680">
    <property type="term" value="F:peptide transmembrane transporter activity"/>
    <property type="evidence" value="ECO:0007669"/>
    <property type="project" value="TreeGrafter"/>
</dbReference>